<gene>
    <name evidence="2" type="ORF">ECRASSUSDP1_LOCUS24190</name>
</gene>
<evidence type="ECO:0000313" key="2">
    <source>
        <dbReference type="EMBL" id="CAI2382706.1"/>
    </source>
</evidence>
<keyword evidence="1" id="KW-1133">Transmembrane helix</keyword>
<evidence type="ECO:0000256" key="1">
    <source>
        <dbReference type="SAM" id="Phobius"/>
    </source>
</evidence>
<feature type="transmembrane region" description="Helical" evidence="1">
    <location>
        <begin position="38"/>
        <end position="58"/>
    </location>
</feature>
<protein>
    <submittedName>
        <fullName evidence="2">Uncharacterized protein</fullName>
    </submittedName>
</protein>
<keyword evidence="1" id="KW-0472">Membrane</keyword>
<reference evidence="2" key="1">
    <citation type="submission" date="2023-07" db="EMBL/GenBank/DDBJ databases">
        <authorList>
            <consortium name="AG Swart"/>
            <person name="Singh M."/>
            <person name="Singh A."/>
            <person name="Seah K."/>
            <person name="Emmerich C."/>
        </authorList>
    </citation>
    <scope>NUCLEOTIDE SEQUENCE</scope>
    <source>
        <strain evidence="2">DP1</strain>
    </source>
</reference>
<organism evidence="2 3">
    <name type="scientific">Euplotes crassus</name>
    <dbReference type="NCBI Taxonomy" id="5936"/>
    <lineage>
        <taxon>Eukaryota</taxon>
        <taxon>Sar</taxon>
        <taxon>Alveolata</taxon>
        <taxon>Ciliophora</taxon>
        <taxon>Intramacronucleata</taxon>
        <taxon>Spirotrichea</taxon>
        <taxon>Hypotrichia</taxon>
        <taxon>Euplotida</taxon>
        <taxon>Euplotidae</taxon>
        <taxon>Moneuplotes</taxon>
    </lineage>
</organism>
<feature type="transmembrane region" description="Helical" evidence="1">
    <location>
        <begin position="70"/>
        <end position="91"/>
    </location>
</feature>
<keyword evidence="3" id="KW-1185">Reference proteome</keyword>
<comment type="caution">
    <text evidence="2">The sequence shown here is derived from an EMBL/GenBank/DDBJ whole genome shotgun (WGS) entry which is preliminary data.</text>
</comment>
<sequence>MQEVVTTTFFHSLNLVLVIIDIAAIFGAMIAFPDARVFGTLALIHVPFLFPSLVYHTVPAVRHNFVFRWISHLLSSLVLGLFVVTIVLYIFMMDDRQGGPAMLLVILGITGPGALISGSLLLMLNSEAQRQQIRYVVVQKEAAYEPIMMI</sequence>
<proteinExistence type="predicted"/>
<feature type="transmembrane region" description="Helical" evidence="1">
    <location>
        <begin position="103"/>
        <end position="124"/>
    </location>
</feature>
<feature type="transmembrane region" description="Helical" evidence="1">
    <location>
        <begin position="12"/>
        <end position="32"/>
    </location>
</feature>
<dbReference type="AlphaFoldDB" id="A0AAD1Y085"/>
<dbReference type="Proteomes" id="UP001295684">
    <property type="component" value="Unassembled WGS sequence"/>
</dbReference>
<accession>A0AAD1Y085</accession>
<name>A0AAD1Y085_EUPCR</name>
<dbReference type="EMBL" id="CAMPGE010024897">
    <property type="protein sequence ID" value="CAI2382706.1"/>
    <property type="molecule type" value="Genomic_DNA"/>
</dbReference>
<keyword evidence="1" id="KW-0812">Transmembrane</keyword>
<evidence type="ECO:0000313" key="3">
    <source>
        <dbReference type="Proteomes" id="UP001295684"/>
    </source>
</evidence>